<dbReference type="PANTHER" id="PTHR13693">
    <property type="entry name" value="CLASS II AMINOTRANSFERASE/8-AMINO-7-OXONONANOATE SYNTHASE"/>
    <property type="match status" value="1"/>
</dbReference>
<evidence type="ECO:0000256" key="4">
    <source>
        <dbReference type="ARBA" id="ARBA00022898"/>
    </source>
</evidence>
<reference evidence="12 13" key="1">
    <citation type="submission" date="2013-07" db="EMBL/GenBank/DDBJ databases">
        <authorList>
            <person name="Stoco P.H."/>
            <person name="Wagner G."/>
            <person name="Gerber A."/>
            <person name="Zaha A."/>
            <person name="Thompson C."/>
            <person name="Bartholomeu D.C."/>
            <person name="Luckemeyer D.D."/>
            <person name="Bahia D."/>
            <person name="Loreto E."/>
            <person name="Prestes E.B."/>
            <person name="Lima F.M."/>
            <person name="Rodrigues-Luiz G."/>
            <person name="Vallejo G.A."/>
            <person name="Filho J.F."/>
            <person name="Monteiro K.M."/>
            <person name="Tyler K.M."/>
            <person name="de Almeida L.G."/>
            <person name="Ortiz M.F."/>
            <person name="Siervo M.A."/>
            <person name="de Moraes M.H."/>
            <person name="Cunha O.L."/>
            <person name="Mendonca-Neto R."/>
            <person name="Silva R."/>
            <person name="Teixeira S.M."/>
            <person name="Murta S.M."/>
            <person name="Sincero T.C."/>
            <person name="Mendes T.A."/>
            <person name="Urmenyi T.P."/>
            <person name="Silva V.G."/>
            <person name="da Rocha W.D."/>
            <person name="Andersson B."/>
            <person name="Romanha A.J."/>
            <person name="Steindel M."/>
            <person name="de Vasconcelos A.T."/>
            <person name="Grisard E.C."/>
        </authorList>
    </citation>
    <scope>NUCLEOTIDE SEQUENCE [LARGE SCALE GENOMIC DNA]</scope>
    <source>
        <strain evidence="12 13">SC58</strain>
    </source>
</reference>
<dbReference type="Gene3D" id="3.90.1150.10">
    <property type="entry name" value="Aspartate Aminotransferase, domain 1"/>
    <property type="match status" value="1"/>
</dbReference>
<dbReference type="InterPro" id="IPR011282">
    <property type="entry name" value="2am3keto_CoA_ligase"/>
</dbReference>
<comment type="caution">
    <text evidence="12">The sequence shown here is derived from an EMBL/GenBank/DDBJ whole genome shotgun (WGS) entry which is preliminary data.</text>
</comment>
<dbReference type="GO" id="GO:0005739">
    <property type="term" value="C:mitochondrion"/>
    <property type="evidence" value="ECO:0007669"/>
    <property type="project" value="TreeGrafter"/>
</dbReference>
<protein>
    <recommendedName>
        <fullName evidence="8">2-amino-3-ketobutyrate coenzyme A ligase, mitochondrial</fullName>
        <ecNumber evidence="7">2.3.1.29</ecNumber>
    </recommendedName>
    <alternativeName>
        <fullName evidence="9">Aminoacetone synthase</fullName>
    </alternativeName>
    <alternativeName>
        <fullName evidence="10">Glycine acetyltransferase</fullName>
    </alternativeName>
</protein>
<evidence type="ECO:0000256" key="2">
    <source>
        <dbReference type="ARBA" id="ARBA00008392"/>
    </source>
</evidence>
<proteinExistence type="inferred from homology"/>
<evidence type="ECO:0000313" key="12">
    <source>
        <dbReference type="EMBL" id="ESL06430.1"/>
    </source>
</evidence>
<dbReference type="Pfam" id="PF00155">
    <property type="entry name" value="Aminotran_1_2"/>
    <property type="match status" value="1"/>
</dbReference>
<evidence type="ECO:0000256" key="5">
    <source>
        <dbReference type="ARBA" id="ARBA00023315"/>
    </source>
</evidence>
<dbReference type="InterPro" id="IPR050087">
    <property type="entry name" value="AON_synthase_class-II"/>
</dbReference>
<comment type="catalytic activity">
    <reaction evidence="6">
        <text>glycine + acetyl-CoA = (2S)-2-amino-3-oxobutanoate + CoA</text>
        <dbReference type="Rhea" id="RHEA:20736"/>
        <dbReference type="ChEBI" id="CHEBI:57287"/>
        <dbReference type="ChEBI" id="CHEBI:57288"/>
        <dbReference type="ChEBI" id="CHEBI:57305"/>
        <dbReference type="ChEBI" id="CHEBI:78948"/>
        <dbReference type="EC" id="2.3.1.29"/>
    </reaction>
    <physiologicalReaction direction="right-to-left" evidence="6">
        <dbReference type="Rhea" id="RHEA:20738"/>
    </physiologicalReaction>
</comment>
<accession>A0A061IWG9</accession>
<evidence type="ECO:0000256" key="8">
    <source>
        <dbReference type="ARBA" id="ARBA00069660"/>
    </source>
</evidence>
<evidence type="ECO:0000259" key="11">
    <source>
        <dbReference type="Pfam" id="PF00155"/>
    </source>
</evidence>
<dbReference type="EMBL" id="AUPL01005897">
    <property type="protein sequence ID" value="ESL06430.1"/>
    <property type="molecule type" value="Genomic_DNA"/>
</dbReference>
<dbReference type="OrthoDB" id="10263824at2759"/>
<dbReference type="NCBIfam" id="TIGR01822">
    <property type="entry name" value="2am3keto_CoA"/>
    <property type="match status" value="1"/>
</dbReference>
<comment type="similarity">
    <text evidence="2">Belongs to the class-II pyridoxal-phosphate-dependent aminotransferase family.</text>
</comment>
<keyword evidence="5" id="KW-0012">Acyltransferase</keyword>
<dbReference type="GO" id="GO:0030170">
    <property type="term" value="F:pyridoxal phosphate binding"/>
    <property type="evidence" value="ECO:0007669"/>
    <property type="project" value="InterPro"/>
</dbReference>
<evidence type="ECO:0000256" key="6">
    <source>
        <dbReference type="ARBA" id="ARBA00052559"/>
    </source>
</evidence>
<evidence type="ECO:0000256" key="1">
    <source>
        <dbReference type="ARBA" id="ARBA00001933"/>
    </source>
</evidence>
<organism evidence="12 13">
    <name type="scientific">Trypanosoma rangeli SC58</name>
    <dbReference type="NCBI Taxonomy" id="429131"/>
    <lineage>
        <taxon>Eukaryota</taxon>
        <taxon>Discoba</taxon>
        <taxon>Euglenozoa</taxon>
        <taxon>Kinetoplastea</taxon>
        <taxon>Metakinetoplastina</taxon>
        <taxon>Trypanosomatida</taxon>
        <taxon>Trypanosomatidae</taxon>
        <taxon>Trypanosoma</taxon>
        <taxon>Herpetosoma</taxon>
    </lineage>
</organism>
<evidence type="ECO:0000256" key="7">
    <source>
        <dbReference type="ARBA" id="ARBA00067076"/>
    </source>
</evidence>
<dbReference type="CDD" id="cd06454">
    <property type="entry name" value="KBL_like"/>
    <property type="match status" value="1"/>
</dbReference>
<gene>
    <name evidence="12" type="ORF">TRSC58_05897</name>
</gene>
<dbReference type="InterPro" id="IPR015424">
    <property type="entry name" value="PyrdxlP-dep_Trfase"/>
</dbReference>
<feature type="domain" description="Aminotransferase class I/classII large" evidence="11">
    <location>
        <begin position="52"/>
        <end position="395"/>
    </location>
</feature>
<dbReference type="FunFam" id="3.90.1150.10:FF:000004">
    <property type="entry name" value="2-amino-3-ketobutyrate coenzyme A ligase"/>
    <property type="match status" value="1"/>
</dbReference>
<dbReference type="PROSITE" id="PS00599">
    <property type="entry name" value="AA_TRANSFER_CLASS_2"/>
    <property type="match status" value="1"/>
</dbReference>
<dbReference type="EC" id="2.3.1.29" evidence="7"/>
<dbReference type="InterPro" id="IPR001917">
    <property type="entry name" value="Aminotrans_II_pyridoxalP_BS"/>
</dbReference>
<dbReference type="Gene3D" id="3.40.640.10">
    <property type="entry name" value="Type I PLP-dependent aspartate aminotransferase-like (Major domain)"/>
    <property type="match status" value="1"/>
</dbReference>
<keyword evidence="4" id="KW-0663">Pyridoxal phosphate</keyword>
<dbReference type="PANTHER" id="PTHR13693:SF102">
    <property type="entry name" value="2-AMINO-3-KETOBUTYRATE COENZYME A LIGASE, MITOCHONDRIAL"/>
    <property type="match status" value="1"/>
</dbReference>
<comment type="cofactor">
    <cofactor evidence="1">
        <name>pyridoxal 5'-phosphate</name>
        <dbReference type="ChEBI" id="CHEBI:597326"/>
    </cofactor>
</comment>
<dbReference type="GO" id="GO:0016874">
    <property type="term" value="F:ligase activity"/>
    <property type="evidence" value="ECO:0007669"/>
    <property type="project" value="UniProtKB-KW"/>
</dbReference>
<dbReference type="HAMAP" id="MF_00985">
    <property type="entry name" value="2am3keto_CoA_ligase"/>
    <property type="match status" value="1"/>
</dbReference>
<name>A0A061IWG9_TRYRA</name>
<keyword evidence="13" id="KW-1185">Reference proteome</keyword>
<dbReference type="NCBIfam" id="NF005394">
    <property type="entry name" value="PRK06939.1"/>
    <property type="match status" value="1"/>
</dbReference>
<dbReference type="GO" id="GO:0006567">
    <property type="term" value="P:L-threonine catabolic process"/>
    <property type="evidence" value="ECO:0007669"/>
    <property type="project" value="InterPro"/>
</dbReference>
<dbReference type="InterPro" id="IPR015422">
    <property type="entry name" value="PyrdxlP-dep_Trfase_small"/>
</dbReference>
<keyword evidence="3" id="KW-0808">Transferase</keyword>
<evidence type="ECO:0000313" key="13">
    <source>
        <dbReference type="Proteomes" id="UP000031737"/>
    </source>
</evidence>
<dbReference type="InterPro" id="IPR015421">
    <property type="entry name" value="PyrdxlP-dep_Trfase_major"/>
</dbReference>
<evidence type="ECO:0000256" key="10">
    <source>
        <dbReference type="ARBA" id="ARBA00078624"/>
    </source>
</evidence>
<dbReference type="SUPFAM" id="SSF53383">
    <property type="entry name" value="PLP-dependent transferases"/>
    <property type="match status" value="1"/>
</dbReference>
<sequence length="404" mass="43825">MFRTISRLGNPALRKVAAAQIAAIKEAGTYKSERVITSRQSAMINVESSDKPVLNFCANNYLGLAGSPEVVEAAKAALDTHGYGLASVRFICGTTDIHKQLEDIMTKFLGTEDTILYPSCFDANAGVFEALLNEEDAIISDALNHASIIDGVRLCKAERHRYTHMNMAELETALQKTQDKRIRLIVTDGVFSMDGDVAPLDKIVVLAEKYNANVMVDDSHATGFMGEGGRGTPTLFGVVDKIDIVNTTLGKALGGASGGLSSGSKEIVELQRQKGRPYLFSNTIAPAAVGGSLKVMELLQRSSSAQKRLQENTRLFRTEMKKAGLTLSGHEECPIVPVMLYDARIAGEFASRMMSQGIYVIAFSYPVVPKGQARIRVQLSAAHSTEDVMRAVEAFKAIKKELNM</sequence>
<evidence type="ECO:0000256" key="9">
    <source>
        <dbReference type="ARBA" id="ARBA00075633"/>
    </source>
</evidence>
<dbReference type="VEuPathDB" id="TriTrypDB:TRSC58_05897"/>
<dbReference type="AlphaFoldDB" id="A0A061IWG9"/>
<dbReference type="FunFam" id="3.40.640.10:FF:000006">
    <property type="entry name" value="5-aminolevulinate synthase, mitochondrial"/>
    <property type="match status" value="1"/>
</dbReference>
<dbReference type="Proteomes" id="UP000031737">
    <property type="component" value="Unassembled WGS sequence"/>
</dbReference>
<keyword evidence="12" id="KW-0436">Ligase</keyword>
<evidence type="ECO:0000256" key="3">
    <source>
        <dbReference type="ARBA" id="ARBA00022679"/>
    </source>
</evidence>
<dbReference type="GO" id="GO:0008890">
    <property type="term" value="F:glycine C-acetyltransferase activity"/>
    <property type="evidence" value="ECO:0007669"/>
    <property type="project" value="UniProtKB-EC"/>
</dbReference>
<dbReference type="InterPro" id="IPR004839">
    <property type="entry name" value="Aminotransferase_I/II_large"/>
</dbReference>